<protein>
    <recommendedName>
        <fullName evidence="5">Glycine zipper domain-containing protein</fullName>
    </recommendedName>
</protein>
<keyword evidence="4" id="KW-1185">Reference proteome</keyword>
<accession>A0ABS7S6E4</accession>
<evidence type="ECO:0000313" key="3">
    <source>
        <dbReference type="EMBL" id="MBZ2195929.1"/>
    </source>
</evidence>
<dbReference type="RefSeq" id="WP_223404335.1">
    <property type="nucleotide sequence ID" value="NZ_JAGSHT010000007.1"/>
</dbReference>
<organism evidence="3 4">
    <name type="scientific">Occultella gossypii</name>
    <dbReference type="NCBI Taxonomy" id="2800820"/>
    <lineage>
        <taxon>Bacteria</taxon>
        <taxon>Bacillati</taxon>
        <taxon>Actinomycetota</taxon>
        <taxon>Actinomycetes</taxon>
        <taxon>Micrococcales</taxon>
        <taxon>Ruaniaceae</taxon>
        <taxon>Occultella</taxon>
    </lineage>
</organism>
<keyword evidence="2" id="KW-0472">Membrane</keyword>
<feature type="compositionally biased region" description="Low complexity" evidence="1">
    <location>
        <begin position="78"/>
        <end position="94"/>
    </location>
</feature>
<proteinExistence type="predicted"/>
<evidence type="ECO:0000256" key="1">
    <source>
        <dbReference type="SAM" id="MobiDB-lite"/>
    </source>
</evidence>
<evidence type="ECO:0000313" key="4">
    <source>
        <dbReference type="Proteomes" id="UP000826651"/>
    </source>
</evidence>
<sequence>MSQTRIPGTRQPTVISPRGSWLGTGTGLGMAVGVALGNIVVDIAVGVAAGALLGIGLGIVLERADRRRRDREHLIAASATEAAAAGPGAAETAPNDPAPTRGVDVATSFTTAS</sequence>
<dbReference type="EMBL" id="JAGSHT010000007">
    <property type="protein sequence ID" value="MBZ2195929.1"/>
    <property type="molecule type" value="Genomic_DNA"/>
</dbReference>
<reference evidence="3 4" key="1">
    <citation type="submission" date="2021-04" db="EMBL/GenBank/DDBJ databases">
        <title>Ruania sp. nov., isolated from sandy soil of mangrove forest.</title>
        <authorList>
            <person name="Ge X."/>
            <person name="Huang R."/>
            <person name="Liu W."/>
        </authorList>
    </citation>
    <scope>NUCLEOTIDE SEQUENCE [LARGE SCALE GENOMIC DNA]</scope>
    <source>
        <strain evidence="3 4">N2-46</strain>
    </source>
</reference>
<evidence type="ECO:0008006" key="5">
    <source>
        <dbReference type="Google" id="ProtNLM"/>
    </source>
</evidence>
<feature type="transmembrane region" description="Helical" evidence="2">
    <location>
        <begin position="20"/>
        <end position="37"/>
    </location>
</feature>
<comment type="caution">
    <text evidence="3">The sequence shown here is derived from an EMBL/GenBank/DDBJ whole genome shotgun (WGS) entry which is preliminary data.</text>
</comment>
<gene>
    <name evidence="3" type="ORF">KCQ71_07180</name>
</gene>
<name>A0ABS7S6E4_9MICO</name>
<evidence type="ECO:0000256" key="2">
    <source>
        <dbReference type="SAM" id="Phobius"/>
    </source>
</evidence>
<dbReference type="Proteomes" id="UP000826651">
    <property type="component" value="Unassembled WGS sequence"/>
</dbReference>
<feature type="region of interest" description="Disordered" evidence="1">
    <location>
        <begin position="78"/>
        <end position="113"/>
    </location>
</feature>
<keyword evidence="2" id="KW-1133">Transmembrane helix</keyword>
<keyword evidence="2" id="KW-0812">Transmembrane</keyword>
<feature type="transmembrane region" description="Helical" evidence="2">
    <location>
        <begin position="43"/>
        <end position="61"/>
    </location>
</feature>